<comment type="pathway">
    <text evidence="1">Cofactor biosynthesis; ubiquinone biosynthesis.</text>
</comment>
<dbReference type="UniPathway" id="UPA00232"/>
<organism evidence="2 4">
    <name type="scientific">Xanthomonas hortorum pv. vitians</name>
    <dbReference type="NCBI Taxonomy" id="83224"/>
    <lineage>
        <taxon>Bacteria</taxon>
        <taxon>Pseudomonadati</taxon>
        <taxon>Pseudomonadota</taxon>
        <taxon>Gammaproteobacteria</taxon>
        <taxon>Lysobacterales</taxon>
        <taxon>Lysobacteraceae</taxon>
        <taxon>Xanthomonas</taxon>
    </lineage>
</organism>
<dbReference type="EMBL" id="LR828257">
    <property type="protein sequence ID" value="CAD0312793.1"/>
    <property type="molecule type" value="Genomic_DNA"/>
</dbReference>
<dbReference type="GO" id="GO:0005829">
    <property type="term" value="C:cytosol"/>
    <property type="evidence" value="ECO:0007669"/>
    <property type="project" value="TreeGrafter"/>
</dbReference>
<proteinExistence type="inferred from homology"/>
<dbReference type="PANTHER" id="PTHR38040">
    <property type="entry name" value="UBIQUINONE BIOSYNTHESIS ACCESSORY FACTOR UBIK"/>
    <property type="match status" value="1"/>
</dbReference>
<keyword evidence="4" id="KW-1185">Reference proteome</keyword>
<dbReference type="Pfam" id="PF04380">
    <property type="entry name" value="BMFP"/>
    <property type="match status" value="1"/>
</dbReference>
<name>A0A6V7CA50_9XANT</name>
<comment type="subcellular location">
    <subcellularLocation>
        <location evidence="1">Cytoplasm</location>
    </subcellularLocation>
</comment>
<keyword evidence="1" id="KW-0963">Cytoplasm</keyword>
<evidence type="ECO:0000313" key="5">
    <source>
        <dbReference type="Proteomes" id="UP001187425"/>
    </source>
</evidence>
<dbReference type="EMBL" id="LR828257">
    <property type="protein sequence ID" value="CAD0312801.1"/>
    <property type="molecule type" value="Genomic_DNA"/>
</dbReference>
<dbReference type="NCBIfam" id="NF047835">
    <property type="entry name" value="UbiqAccUbiK"/>
    <property type="match status" value="1"/>
</dbReference>
<dbReference type="EMBL" id="JAWMQI010000027">
    <property type="protein sequence ID" value="MDV7248568.1"/>
    <property type="molecule type" value="Genomic_DNA"/>
</dbReference>
<gene>
    <name evidence="1 2" type="primary">ubiK</name>
    <name evidence="2" type="ORF">CFBP498_11380</name>
    <name evidence="3" type="ORF">R4K57_09145</name>
</gene>
<dbReference type="InterPro" id="IPR007475">
    <property type="entry name" value="UbiK"/>
</dbReference>
<dbReference type="AlphaFoldDB" id="A0A6V7CA50"/>
<reference evidence="2 4" key="1">
    <citation type="submission" date="2020-07" db="EMBL/GenBank/DDBJ databases">
        <authorList>
            <person name="Pothier F. J."/>
        </authorList>
    </citation>
    <scope>NUCLEOTIDE SEQUENCE [LARGE SCALE GENOMIC DNA]</scope>
    <source>
        <strain evidence="2 4">CFBP 498</strain>
    </source>
</reference>
<comment type="similarity">
    <text evidence="1">Belongs to the UbiK family.</text>
</comment>
<evidence type="ECO:0000313" key="4">
    <source>
        <dbReference type="Proteomes" id="UP000515406"/>
    </source>
</evidence>
<reference evidence="3 5" key="2">
    <citation type="submission" date="2023-10" db="EMBL/GenBank/DDBJ databases">
        <title>A new tool for lettuce pathogen research.</title>
        <authorList>
            <person name="Horton K.N."/>
            <person name="Cseke L.J."/>
            <person name="Badiwe M."/>
            <person name="Tesfaye D."/>
            <person name="Klein A."/>
            <person name="Su J."/>
            <person name="Potnis N."/>
            <person name="Gassmann W."/>
        </authorList>
    </citation>
    <scope>NUCLEOTIDE SEQUENCE [LARGE SCALE GENOMIC DNA]</scope>
    <source>
        <strain evidence="3 5">JSKH1901</strain>
    </source>
</reference>
<accession>A0A6V7CA50</accession>
<protein>
    <recommendedName>
        <fullName evidence="1">Ubiquinone biosynthesis accessory factor UbiK</fullName>
    </recommendedName>
</protein>
<dbReference type="Proteomes" id="UP001187425">
    <property type="component" value="Unassembled WGS sequence"/>
</dbReference>
<dbReference type="GO" id="GO:0006744">
    <property type="term" value="P:ubiquinone biosynthetic process"/>
    <property type="evidence" value="ECO:0007669"/>
    <property type="project" value="UniProtKB-UniRule"/>
</dbReference>
<evidence type="ECO:0000256" key="1">
    <source>
        <dbReference type="HAMAP-Rule" id="MF_02216"/>
    </source>
</evidence>
<dbReference type="GeneID" id="55513615"/>
<dbReference type="Proteomes" id="UP000515406">
    <property type="component" value="Chromosome"/>
</dbReference>
<dbReference type="PANTHER" id="PTHR38040:SF1">
    <property type="entry name" value="UBIQUINONE BIOSYNTHESIS ACCESSORY FACTOR UBIK"/>
    <property type="match status" value="1"/>
</dbReference>
<evidence type="ECO:0000313" key="2">
    <source>
        <dbReference type="EMBL" id="CAD0312793.1"/>
    </source>
</evidence>
<dbReference type="HAMAP" id="MF_02216">
    <property type="entry name" value="UbiK"/>
    <property type="match status" value="1"/>
</dbReference>
<sequence length="96" mass="10373">MIDFNQLDDLARRLSDLVPPGLRQSREELQSTFKGALQAGLGKLDLVTREEFDVQRAVLLRTREKLDALEQAVAALETRAAGAPPAAPPAAPPTTP</sequence>
<dbReference type="RefSeq" id="WP_074056493.1">
    <property type="nucleotide sequence ID" value="NZ_CP128478.1"/>
</dbReference>
<comment type="function">
    <text evidence="1">Required for efficient ubiquinone (coenzyme Q) biosynthesis. UbiK is probably an accessory factor of Ubi enzymes and facilitates ubiquinone biosynthesis by acting as an assembly factor, a targeting factor, or both.</text>
</comment>
<evidence type="ECO:0000313" key="3">
    <source>
        <dbReference type="EMBL" id="MDV7248568.1"/>
    </source>
</evidence>
<keyword evidence="1" id="KW-0831">Ubiquinone biosynthesis</keyword>
<keyword evidence="2" id="KW-0830">Ubiquinone</keyword>